<dbReference type="PROSITE" id="PS50977">
    <property type="entry name" value="HTH_TETR_2"/>
    <property type="match status" value="1"/>
</dbReference>
<dbReference type="PANTHER" id="PTHR30055">
    <property type="entry name" value="HTH-TYPE TRANSCRIPTIONAL REGULATOR RUTR"/>
    <property type="match status" value="1"/>
</dbReference>
<evidence type="ECO:0000313" key="5">
    <source>
        <dbReference type="Proteomes" id="UP001609821"/>
    </source>
</evidence>
<reference evidence="4 5" key="1">
    <citation type="submission" date="2024-10" db="EMBL/GenBank/DDBJ databases">
        <title>Aeromonas and Pseudomonas from the Cagarras Archipelago, Rio de Janeiro, Brazil.</title>
        <authorList>
            <person name="Canellas A.L.B."/>
            <person name="Laport M.S."/>
        </authorList>
    </citation>
    <scope>NUCLEOTIDE SEQUENCE [LARGE SCALE GENOMIC DNA]</scope>
    <source>
        <strain evidence="4 5">CPF-4</strain>
    </source>
</reference>
<dbReference type="EMBL" id="JBINXB010000017">
    <property type="protein sequence ID" value="MFH6566940.1"/>
    <property type="molecule type" value="Genomic_DNA"/>
</dbReference>
<dbReference type="InterPro" id="IPR039536">
    <property type="entry name" value="TetR_C_Proteobacteria"/>
</dbReference>
<evidence type="ECO:0000259" key="3">
    <source>
        <dbReference type="PROSITE" id="PS50977"/>
    </source>
</evidence>
<accession>A0ABW7LZ56</accession>
<dbReference type="RefSeq" id="WP_395247151.1">
    <property type="nucleotide sequence ID" value="NZ_JBINXA010000026.1"/>
</dbReference>
<feature type="domain" description="HTH tetR-type" evidence="3">
    <location>
        <begin position="6"/>
        <end position="66"/>
    </location>
</feature>
<sequence>MRTKSEARRSAILMAAGQVFHDQGFEGASMAQIAMSLGCSKATLYAYFESKEVLFYEVLMTAAGSQMRETFNSIENLSLPIHDALQILGEQIISLLYSEEVMAVRRLLLSAAGRKAGLGKACYEAGPAQFLEATSLLLKHYMDTGKLRQSDSRVAALHLRALLESEWIDLFLFSTMQGFDQAFCKETATRATDAFLAAYSPTQ</sequence>
<dbReference type="Proteomes" id="UP001609821">
    <property type="component" value="Unassembled WGS sequence"/>
</dbReference>
<proteinExistence type="predicted"/>
<organism evidence="4 5">
    <name type="scientific">Pseudomonas kulmbachensis</name>
    <dbReference type="NCBI Taxonomy" id="3043408"/>
    <lineage>
        <taxon>Bacteria</taxon>
        <taxon>Pseudomonadati</taxon>
        <taxon>Pseudomonadota</taxon>
        <taxon>Gammaproteobacteria</taxon>
        <taxon>Pseudomonadales</taxon>
        <taxon>Pseudomonadaceae</taxon>
        <taxon>Pseudomonas</taxon>
    </lineage>
</organism>
<dbReference type="PANTHER" id="PTHR30055:SF119">
    <property type="entry name" value="NALC"/>
    <property type="match status" value="1"/>
</dbReference>
<dbReference type="PRINTS" id="PR00455">
    <property type="entry name" value="HTHTETR"/>
</dbReference>
<dbReference type="InterPro" id="IPR050109">
    <property type="entry name" value="HTH-type_TetR-like_transc_reg"/>
</dbReference>
<dbReference type="InterPro" id="IPR001647">
    <property type="entry name" value="HTH_TetR"/>
</dbReference>
<evidence type="ECO:0000313" key="4">
    <source>
        <dbReference type="EMBL" id="MFH6566940.1"/>
    </source>
</evidence>
<keyword evidence="5" id="KW-1185">Reference proteome</keyword>
<dbReference type="SUPFAM" id="SSF46689">
    <property type="entry name" value="Homeodomain-like"/>
    <property type="match status" value="1"/>
</dbReference>
<keyword evidence="1 2" id="KW-0238">DNA-binding</keyword>
<comment type="caution">
    <text evidence="4">The sequence shown here is derived from an EMBL/GenBank/DDBJ whole genome shotgun (WGS) entry which is preliminary data.</text>
</comment>
<feature type="DNA-binding region" description="H-T-H motif" evidence="2">
    <location>
        <begin position="29"/>
        <end position="48"/>
    </location>
</feature>
<dbReference type="Gene3D" id="1.10.357.10">
    <property type="entry name" value="Tetracycline Repressor, domain 2"/>
    <property type="match status" value="1"/>
</dbReference>
<protein>
    <submittedName>
        <fullName evidence="4">TetR/AcrR family transcriptional regulator</fullName>
    </submittedName>
</protein>
<evidence type="ECO:0000256" key="1">
    <source>
        <dbReference type="ARBA" id="ARBA00023125"/>
    </source>
</evidence>
<evidence type="ECO:0000256" key="2">
    <source>
        <dbReference type="PROSITE-ProRule" id="PRU00335"/>
    </source>
</evidence>
<name>A0ABW7LZ56_9PSED</name>
<dbReference type="Pfam" id="PF14246">
    <property type="entry name" value="TetR_C_7"/>
    <property type="match status" value="1"/>
</dbReference>
<gene>
    <name evidence="4" type="ORF">ACHMWK_13305</name>
</gene>
<dbReference type="Pfam" id="PF00440">
    <property type="entry name" value="TetR_N"/>
    <property type="match status" value="1"/>
</dbReference>
<dbReference type="InterPro" id="IPR009057">
    <property type="entry name" value="Homeodomain-like_sf"/>
</dbReference>